<evidence type="ECO:0000313" key="2">
    <source>
        <dbReference type="Proteomes" id="UP000799754"/>
    </source>
</evidence>
<comment type="caution">
    <text evidence="1">The sequence shown here is derived from an EMBL/GenBank/DDBJ whole genome shotgun (WGS) entry which is preliminary data.</text>
</comment>
<proteinExistence type="predicted"/>
<organism evidence="1 2">
    <name type="scientific">Macroventuria anomochaeta</name>
    <dbReference type="NCBI Taxonomy" id="301207"/>
    <lineage>
        <taxon>Eukaryota</taxon>
        <taxon>Fungi</taxon>
        <taxon>Dikarya</taxon>
        <taxon>Ascomycota</taxon>
        <taxon>Pezizomycotina</taxon>
        <taxon>Dothideomycetes</taxon>
        <taxon>Pleosporomycetidae</taxon>
        <taxon>Pleosporales</taxon>
        <taxon>Pleosporineae</taxon>
        <taxon>Didymellaceae</taxon>
        <taxon>Macroventuria</taxon>
    </lineage>
</organism>
<reference evidence="1" key="1">
    <citation type="journal article" date="2020" name="Stud. Mycol.">
        <title>101 Dothideomycetes genomes: a test case for predicting lifestyles and emergence of pathogens.</title>
        <authorList>
            <person name="Haridas S."/>
            <person name="Albert R."/>
            <person name="Binder M."/>
            <person name="Bloem J."/>
            <person name="Labutti K."/>
            <person name="Salamov A."/>
            <person name="Andreopoulos B."/>
            <person name="Baker S."/>
            <person name="Barry K."/>
            <person name="Bills G."/>
            <person name="Bluhm B."/>
            <person name="Cannon C."/>
            <person name="Castanera R."/>
            <person name="Culley D."/>
            <person name="Daum C."/>
            <person name="Ezra D."/>
            <person name="Gonzalez J."/>
            <person name="Henrissat B."/>
            <person name="Kuo A."/>
            <person name="Liang C."/>
            <person name="Lipzen A."/>
            <person name="Lutzoni F."/>
            <person name="Magnuson J."/>
            <person name="Mondo S."/>
            <person name="Nolan M."/>
            <person name="Ohm R."/>
            <person name="Pangilinan J."/>
            <person name="Park H.-J."/>
            <person name="Ramirez L."/>
            <person name="Alfaro M."/>
            <person name="Sun H."/>
            <person name="Tritt A."/>
            <person name="Yoshinaga Y."/>
            <person name="Zwiers L.-H."/>
            <person name="Turgeon B."/>
            <person name="Goodwin S."/>
            <person name="Spatafora J."/>
            <person name="Crous P."/>
            <person name="Grigoriev I."/>
        </authorList>
    </citation>
    <scope>NUCLEOTIDE SEQUENCE</scope>
    <source>
        <strain evidence="1">CBS 525.71</strain>
    </source>
</reference>
<evidence type="ECO:0000313" key="1">
    <source>
        <dbReference type="EMBL" id="KAF2632687.1"/>
    </source>
</evidence>
<keyword evidence="2" id="KW-1185">Reference proteome</keyword>
<sequence length="56" mass="6274">MVQLGGTRSYVKIVQNRVQQQAHRLQRLLHSILMSVGLSRACLYVLGAAILSWCCC</sequence>
<dbReference type="EMBL" id="MU006702">
    <property type="protein sequence ID" value="KAF2632687.1"/>
    <property type="molecule type" value="Genomic_DNA"/>
</dbReference>
<accession>A0ACB6SFC9</accession>
<gene>
    <name evidence="1" type="ORF">BU25DRAFT_80429</name>
</gene>
<protein>
    <submittedName>
        <fullName evidence="1">Uncharacterized protein</fullName>
    </submittedName>
</protein>
<name>A0ACB6SFC9_9PLEO</name>
<dbReference type="Proteomes" id="UP000799754">
    <property type="component" value="Unassembled WGS sequence"/>
</dbReference>